<proteinExistence type="predicted"/>
<dbReference type="EMBL" id="CAWYQH010000013">
    <property type="protein sequence ID" value="CAK8674250.1"/>
    <property type="molecule type" value="Genomic_DNA"/>
</dbReference>
<accession>A0ABP0F741</accession>
<protein>
    <submittedName>
        <fullName evidence="1">Uncharacterized protein</fullName>
    </submittedName>
</protein>
<dbReference type="Proteomes" id="UP001642483">
    <property type="component" value="Unassembled WGS sequence"/>
</dbReference>
<keyword evidence="2" id="KW-1185">Reference proteome</keyword>
<sequence>MYQAARGEILEGFQTSPESWRLLMLGDAPSCPLKTIKGLYRFDEHNSEFIEESPKFEDSRHLVVVGVNDSWSLVKSSNKSDVMARFSLVIFSRQLNSHRTFALIEGFFRSSPNQPWSYMMYDVIFDLRHDYLNLTGSGCVEITSENVLNVVDCDETKKFVCQTGNIVLFQKELTHPGVDLFPVTRATLFLRRELDQVLQLGKKSSICCRCVRQRSSEWEDVGSFSLPGLVSIRGQSIQLQPRLFDRFISGILSQNSDFK</sequence>
<reference evidence="1 2" key="1">
    <citation type="submission" date="2024-02" db="EMBL/GenBank/DDBJ databases">
        <authorList>
            <person name="Daric V."/>
            <person name="Darras S."/>
        </authorList>
    </citation>
    <scope>NUCLEOTIDE SEQUENCE [LARGE SCALE GENOMIC DNA]</scope>
</reference>
<comment type="caution">
    <text evidence="1">The sequence shown here is derived from an EMBL/GenBank/DDBJ whole genome shotgun (WGS) entry which is preliminary data.</text>
</comment>
<evidence type="ECO:0000313" key="1">
    <source>
        <dbReference type="EMBL" id="CAK8674250.1"/>
    </source>
</evidence>
<organism evidence="1 2">
    <name type="scientific">Clavelina lepadiformis</name>
    <name type="common">Light-bulb sea squirt</name>
    <name type="synonym">Ascidia lepadiformis</name>
    <dbReference type="NCBI Taxonomy" id="159417"/>
    <lineage>
        <taxon>Eukaryota</taxon>
        <taxon>Metazoa</taxon>
        <taxon>Chordata</taxon>
        <taxon>Tunicata</taxon>
        <taxon>Ascidiacea</taxon>
        <taxon>Aplousobranchia</taxon>
        <taxon>Clavelinidae</taxon>
        <taxon>Clavelina</taxon>
    </lineage>
</organism>
<name>A0ABP0F741_CLALP</name>
<gene>
    <name evidence="1" type="ORF">CVLEPA_LOCUS3967</name>
</gene>
<evidence type="ECO:0000313" key="2">
    <source>
        <dbReference type="Proteomes" id="UP001642483"/>
    </source>
</evidence>